<comment type="caution">
    <text evidence="2">The sequence shown here is derived from an EMBL/GenBank/DDBJ whole genome shotgun (WGS) entry which is preliminary data.</text>
</comment>
<proteinExistence type="predicted"/>
<dbReference type="AlphaFoldDB" id="A0A162I0C2"/>
<dbReference type="EMBL" id="AZHC01000002">
    <property type="protein sequence ID" value="OAA50655.1"/>
    <property type="molecule type" value="Genomic_DNA"/>
</dbReference>
<dbReference type="OMA" id="QTGKQQN"/>
<feature type="compositionally biased region" description="Basic and acidic residues" evidence="1">
    <location>
        <begin position="57"/>
        <end position="66"/>
    </location>
</feature>
<feature type="compositionally biased region" description="Basic and acidic residues" evidence="1">
    <location>
        <begin position="31"/>
        <end position="42"/>
    </location>
</feature>
<evidence type="ECO:0000313" key="3">
    <source>
        <dbReference type="EMBL" id="TWU76004.1"/>
    </source>
</evidence>
<gene>
    <name evidence="3" type="ORF">ED733_007113</name>
    <name evidence="2" type="ORF">NOR_01105</name>
</gene>
<reference evidence="5" key="2">
    <citation type="submission" date="2018-12" db="EMBL/GenBank/DDBJ databases">
        <title>The complete genome of Metarhizium rileyi, a key fungal pathogen of Lepidoptera.</title>
        <authorList>
            <person name="Binneck E."/>
            <person name="Lastra C.C.L."/>
            <person name="Sosa-Gomez D.R."/>
        </authorList>
    </citation>
    <scope>NUCLEOTIDE SEQUENCE [LARGE SCALE GENOMIC DNA]</scope>
    <source>
        <strain evidence="5">Cep018-CH2</strain>
    </source>
</reference>
<evidence type="ECO:0000256" key="1">
    <source>
        <dbReference type="SAM" id="MobiDB-lite"/>
    </source>
</evidence>
<dbReference type="Proteomes" id="UP000317257">
    <property type="component" value="Unassembled WGS sequence"/>
</dbReference>
<reference evidence="2 4" key="1">
    <citation type="journal article" date="2016" name="Genome Biol. Evol.">
        <title>Divergent and convergent evolution of fungal pathogenicity.</title>
        <authorList>
            <person name="Shang Y."/>
            <person name="Xiao G."/>
            <person name="Zheng P."/>
            <person name="Cen K."/>
            <person name="Zhan S."/>
            <person name="Wang C."/>
        </authorList>
    </citation>
    <scope>NUCLEOTIDE SEQUENCE [LARGE SCALE GENOMIC DNA]</scope>
    <source>
        <strain evidence="2 4">RCEF 4871</strain>
    </source>
</reference>
<accession>A0A5C6GFF0</accession>
<keyword evidence="4" id="KW-1185">Reference proteome</keyword>
<feature type="region of interest" description="Disordered" evidence="1">
    <location>
        <begin position="1"/>
        <end position="74"/>
    </location>
</feature>
<evidence type="ECO:0000313" key="4">
    <source>
        <dbReference type="Proteomes" id="UP000243498"/>
    </source>
</evidence>
<reference evidence="3" key="3">
    <citation type="journal article" date="2019" name="Microbiol. Resour. Announc.">
        <title>Genome Sequence of Metarhizium rileyi, a Microbial Control Agent for Lepidoptera.</title>
        <authorList>
            <person name="Binneck E."/>
            <person name="Lastra C.C.L."/>
            <person name="Sosa-Gomez D.R."/>
        </authorList>
    </citation>
    <scope>NUCLEOTIDE SEQUENCE</scope>
    <source>
        <strain evidence="3">Cep018-CH2</strain>
    </source>
</reference>
<feature type="compositionally biased region" description="Basic and acidic residues" evidence="1">
    <location>
        <begin position="13"/>
        <end position="22"/>
    </location>
</feature>
<dbReference type="EMBL" id="SBHS01000006">
    <property type="protein sequence ID" value="TWU76004.1"/>
    <property type="molecule type" value="Genomic_DNA"/>
</dbReference>
<evidence type="ECO:0000313" key="5">
    <source>
        <dbReference type="Proteomes" id="UP000317257"/>
    </source>
</evidence>
<name>A0A162I0C2_METRR</name>
<accession>A0A162I0C2</accession>
<sequence length="74" mass="7942">MPEGAESPPPERQTGKQLHDPPGEGFGTTEVGKKGEEMKSELENLSSNPKGPMDDSLQDKFSKEKGNSVGARTQ</sequence>
<protein>
    <submittedName>
        <fullName evidence="2">Uncharacterized protein</fullName>
    </submittedName>
</protein>
<dbReference type="Proteomes" id="UP000243498">
    <property type="component" value="Unassembled WGS sequence"/>
</dbReference>
<evidence type="ECO:0000313" key="2">
    <source>
        <dbReference type="EMBL" id="OAA50655.1"/>
    </source>
</evidence>
<dbReference type="OrthoDB" id="5375886at2759"/>
<organism evidence="2 4">
    <name type="scientific">Metarhizium rileyi (strain RCEF 4871)</name>
    <name type="common">Nomuraea rileyi</name>
    <dbReference type="NCBI Taxonomy" id="1649241"/>
    <lineage>
        <taxon>Eukaryota</taxon>
        <taxon>Fungi</taxon>
        <taxon>Dikarya</taxon>
        <taxon>Ascomycota</taxon>
        <taxon>Pezizomycotina</taxon>
        <taxon>Sordariomycetes</taxon>
        <taxon>Hypocreomycetidae</taxon>
        <taxon>Hypocreales</taxon>
        <taxon>Clavicipitaceae</taxon>
        <taxon>Metarhizium</taxon>
    </lineage>
</organism>